<dbReference type="GO" id="GO:0032541">
    <property type="term" value="C:cortical endoplasmic reticulum"/>
    <property type="evidence" value="ECO:0007669"/>
    <property type="project" value="TreeGrafter"/>
</dbReference>
<keyword evidence="10" id="KW-0746">Sphingolipid metabolism</keyword>
<sequence length="886" mass="94402">MLVLGCSRLLIEAVVCGETAIWGPSPLSQALKRRRPAPALRPPHLRGAFLLSCCTSSARAGRCCPPPPRGLASECQAAAGRPELGLGLDRARRTLVPAEASADGVLAMGDAQTDGEGPRCVGCGGRVKTLFVQYSPGNIRLMKCDNCKAVADPYIECEFMIILIDLILHKTRAYRHILFNKLSMGSSVDKVIGDALLGNIIFMIMLFLGVRFILKLSFDITRYREVLFAVIISSYFKLFLFTMMVWEFPSSVIFIVEMFVLSSNVVALRGLNNMRPTKTRICTNYYSTQDLLIIARLQLVSDILRIGNQRSHIMDQVQLHIQELFGVQPGSFSVHLHRPEDFLIVFNAPADMLRVLNATYPPNTPFRLFFKPWRREAQAVVAEMNYLVRVALDGIPAHLWLLSTAQAALGPACDIVSMAPATVSKEDVSRFIVEARCIHPDLVPRERLVSLPDAPPSTRLLGYHVRLEILEVQDLRTSQAGQLAGAGPPSGGSGAGDGGVGGGAAGSAAAVGAHLNASWPGVTPGGAVHPSGASDGHYQVAGDTPGGWCSGAASGGPLVRTRHPEVALVTFDPMLVEVEVAVAFGGGPDRATSLDMLPAHLPPPGSLLGRPPWSGPVLQRIQFPVAHDSLGEWLTVTRKVRVASPLSETDDTAVAASAVVATAGSATGGAAPSTPLVLPPRVTISPAPTGTPDSRVPLGASPTLCPPAGTTPTAGEKEDLAGLARSLGDDATQDGSLVASVPSGQALEGAQPPITVDEGQQHSVPPSVSAIDVSHVNLLQLRSPGLDPVDEFVSSIQSTTQESVLHVPPIRRRSKLADRPAMPWRSKRLAAKSRGQPACPYTRASNVLMKKWGVTGEDHPPDATPGRCRTMTRSMDNLCRKIILRL</sequence>
<reference evidence="14" key="1">
    <citation type="journal article" date="2019" name="Nat. Commun.">
        <title>The genome of broomcorn millet.</title>
        <authorList>
            <person name="Zou C."/>
            <person name="Miki D."/>
            <person name="Li D."/>
            <person name="Tang Q."/>
            <person name="Xiao L."/>
            <person name="Rajput S."/>
            <person name="Deng P."/>
            <person name="Jia W."/>
            <person name="Huang R."/>
            <person name="Zhang M."/>
            <person name="Sun Y."/>
            <person name="Hu J."/>
            <person name="Fu X."/>
            <person name="Schnable P.S."/>
            <person name="Li F."/>
            <person name="Zhang H."/>
            <person name="Feng B."/>
            <person name="Zhu X."/>
            <person name="Liu R."/>
            <person name="Schnable J.C."/>
            <person name="Zhu J.-K."/>
            <person name="Zhang H."/>
        </authorList>
    </citation>
    <scope>NUCLEOTIDE SEQUENCE [LARGE SCALE GENOMIC DNA]</scope>
</reference>
<comment type="function">
    <text evidence="10">Regulates also the sphingolipid metabolism.</text>
</comment>
<dbReference type="InterPro" id="IPR007290">
    <property type="entry name" value="Arv1"/>
</dbReference>
<dbReference type="GO" id="GO:0097036">
    <property type="term" value="P:regulation of plasma membrane sterol distribution"/>
    <property type="evidence" value="ECO:0007669"/>
    <property type="project" value="UniProtKB-UniRule"/>
</dbReference>
<evidence type="ECO:0000313" key="14">
    <source>
        <dbReference type="Proteomes" id="UP000275267"/>
    </source>
</evidence>
<evidence type="ECO:0000256" key="5">
    <source>
        <dbReference type="ARBA" id="ARBA00022824"/>
    </source>
</evidence>
<comment type="caution">
    <text evidence="10">Lacks conserved residue(s) required for the propagation of feature annotation.</text>
</comment>
<dbReference type="AlphaFoldDB" id="A0A3L6T2P6"/>
<feature type="transmembrane region" description="Helical" evidence="10">
    <location>
        <begin position="196"/>
        <end position="214"/>
    </location>
</feature>
<accession>A0A3L6T2P6</accession>
<evidence type="ECO:0000256" key="9">
    <source>
        <dbReference type="ARBA" id="ARBA00023136"/>
    </source>
</evidence>
<dbReference type="Proteomes" id="UP000275267">
    <property type="component" value="Unassembled WGS sequence"/>
</dbReference>
<dbReference type="STRING" id="4540.A0A3L6T2P6"/>
<feature type="signal peptide" evidence="12">
    <location>
        <begin position="1"/>
        <end position="16"/>
    </location>
</feature>
<organism evidence="13 14">
    <name type="scientific">Panicum miliaceum</name>
    <name type="common">Proso millet</name>
    <name type="synonym">Broomcorn millet</name>
    <dbReference type="NCBI Taxonomy" id="4540"/>
    <lineage>
        <taxon>Eukaryota</taxon>
        <taxon>Viridiplantae</taxon>
        <taxon>Streptophyta</taxon>
        <taxon>Embryophyta</taxon>
        <taxon>Tracheophyta</taxon>
        <taxon>Spermatophyta</taxon>
        <taxon>Magnoliopsida</taxon>
        <taxon>Liliopsida</taxon>
        <taxon>Poales</taxon>
        <taxon>Poaceae</taxon>
        <taxon>PACMAD clade</taxon>
        <taxon>Panicoideae</taxon>
        <taxon>Panicodae</taxon>
        <taxon>Paniceae</taxon>
        <taxon>Panicinae</taxon>
        <taxon>Panicum</taxon>
        <taxon>Panicum sect. Panicum</taxon>
    </lineage>
</organism>
<keyword evidence="5 10" id="KW-0256">Endoplasmic reticulum</keyword>
<evidence type="ECO:0000256" key="12">
    <source>
        <dbReference type="SAM" id="SignalP"/>
    </source>
</evidence>
<keyword evidence="6 10" id="KW-1133">Transmembrane helix</keyword>
<dbReference type="GO" id="GO:0016125">
    <property type="term" value="P:sterol metabolic process"/>
    <property type="evidence" value="ECO:0007669"/>
    <property type="project" value="UniProtKB-UniRule"/>
</dbReference>
<dbReference type="PANTHER" id="PTHR14467">
    <property type="entry name" value="ARV1"/>
    <property type="match status" value="1"/>
</dbReference>
<gene>
    <name evidence="13" type="ORF">C2845_PM05G03880</name>
</gene>
<keyword evidence="9 10" id="KW-0472">Membrane</keyword>
<feature type="region of interest" description="Disordered" evidence="11">
    <location>
        <begin position="481"/>
        <end position="503"/>
    </location>
</feature>
<dbReference type="GO" id="GO:0005794">
    <property type="term" value="C:Golgi apparatus"/>
    <property type="evidence" value="ECO:0007669"/>
    <property type="project" value="TreeGrafter"/>
</dbReference>
<evidence type="ECO:0000256" key="11">
    <source>
        <dbReference type="SAM" id="MobiDB-lite"/>
    </source>
</evidence>
<keyword evidence="7 10" id="KW-0445">Lipid transport</keyword>
<evidence type="ECO:0000256" key="4">
    <source>
        <dbReference type="ARBA" id="ARBA00022692"/>
    </source>
</evidence>
<dbReference type="GO" id="GO:0032366">
    <property type="term" value="P:intracellular sterol transport"/>
    <property type="evidence" value="ECO:0007669"/>
    <property type="project" value="UniProtKB-UniRule"/>
</dbReference>
<keyword evidence="4 10" id="KW-0812">Transmembrane</keyword>
<dbReference type="GO" id="GO:0006665">
    <property type="term" value="P:sphingolipid metabolic process"/>
    <property type="evidence" value="ECO:0007669"/>
    <property type="project" value="UniProtKB-UniRule"/>
</dbReference>
<dbReference type="GO" id="GO:0005789">
    <property type="term" value="C:endoplasmic reticulum membrane"/>
    <property type="evidence" value="ECO:0007669"/>
    <property type="project" value="UniProtKB-SubCell"/>
</dbReference>
<evidence type="ECO:0000256" key="7">
    <source>
        <dbReference type="ARBA" id="ARBA00023055"/>
    </source>
</evidence>
<evidence type="ECO:0000256" key="10">
    <source>
        <dbReference type="RuleBase" id="RU368065"/>
    </source>
</evidence>
<evidence type="ECO:0000256" key="6">
    <source>
        <dbReference type="ARBA" id="ARBA00022989"/>
    </source>
</evidence>
<feature type="region of interest" description="Disordered" evidence="11">
    <location>
        <begin position="685"/>
        <end position="716"/>
    </location>
</feature>
<keyword evidence="8 10" id="KW-0443">Lipid metabolism</keyword>
<dbReference type="Pfam" id="PF04161">
    <property type="entry name" value="Arv1"/>
    <property type="match status" value="2"/>
</dbReference>
<keyword evidence="3 10" id="KW-0813">Transport</keyword>
<protein>
    <recommendedName>
        <fullName evidence="10">Protein ARV</fullName>
    </recommendedName>
</protein>
<feature type="chain" id="PRO_5018195044" description="Protein ARV" evidence="12">
    <location>
        <begin position="17"/>
        <end position="886"/>
    </location>
</feature>
<feature type="transmembrane region" description="Helical" evidence="10">
    <location>
        <begin position="226"/>
        <end position="246"/>
    </location>
</feature>
<evidence type="ECO:0000256" key="1">
    <source>
        <dbReference type="ARBA" id="ARBA00004477"/>
    </source>
</evidence>
<name>A0A3L6T2P6_PANMI</name>
<keyword evidence="14" id="KW-1185">Reference proteome</keyword>
<feature type="compositionally biased region" description="Gly residues" evidence="11">
    <location>
        <begin position="488"/>
        <end position="503"/>
    </location>
</feature>
<evidence type="ECO:0000256" key="2">
    <source>
        <dbReference type="ARBA" id="ARBA00009187"/>
    </source>
</evidence>
<keyword evidence="12" id="KW-0732">Signal</keyword>
<evidence type="ECO:0000256" key="3">
    <source>
        <dbReference type="ARBA" id="ARBA00022448"/>
    </source>
</evidence>
<comment type="subcellular location">
    <subcellularLocation>
        <location evidence="1 10">Endoplasmic reticulum membrane</location>
        <topology evidence="1 10">Multi-pass membrane protein</topology>
    </subcellularLocation>
</comment>
<evidence type="ECO:0000256" key="8">
    <source>
        <dbReference type="ARBA" id="ARBA00023098"/>
    </source>
</evidence>
<proteinExistence type="inferred from homology"/>
<evidence type="ECO:0000313" key="13">
    <source>
        <dbReference type="EMBL" id="RLN29674.1"/>
    </source>
</evidence>
<comment type="function">
    <text evidence="10">Mediator of sterol homeostasis involved in sterol uptake, trafficking and distribution into membranes.</text>
</comment>
<dbReference type="OrthoDB" id="2192830at2759"/>
<comment type="caution">
    <text evidence="13">The sequence shown here is derived from an EMBL/GenBank/DDBJ whole genome shotgun (WGS) entry which is preliminary data.</text>
</comment>
<comment type="similarity">
    <text evidence="2 10">Belongs to the ARV1 family.</text>
</comment>
<dbReference type="PANTHER" id="PTHR14467:SF0">
    <property type="entry name" value="PROTEIN ARV1"/>
    <property type="match status" value="1"/>
</dbReference>
<dbReference type="EMBL" id="PQIB02000003">
    <property type="protein sequence ID" value="RLN29674.1"/>
    <property type="molecule type" value="Genomic_DNA"/>
</dbReference>